<evidence type="ECO:0000313" key="2">
    <source>
        <dbReference type="EMBL" id="ERL08347.1"/>
    </source>
</evidence>
<evidence type="ECO:0000313" key="3">
    <source>
        <dbReference type="Proteomes" id="UP000016638"/>
    </source>
</evidence>
<keyword evidence="1" id="KW-0812">Transmembrane</keyword>
<dbReference type="AlphaFoldDB" id="U2UZ13"/>
<feature type="transmembrane region" description="Helical" evidence="1">
    <location>
        <begin position="96"/>
        <end position="117"/>
    </location>
</feature>
<gene>
    <name evidence="2" type="ORF">HMPREF1316_0056</name>
</gene>
<evidence type="ECO:0000256" key="1">
    <source>
        <dbReference type="SAM" id="Phobius"/>
    </source>
</evidence>
<proteinExistence type="predicted"/>
<reference evidence="2 3" key="1">
    <citation type="submission" date="2013-08" db="EMBL/GenBank/DDBJ databases">
        <authorList>
            <person name="Durkin A.S."/>
            <person name="Haft D.R."/>
            <person name="McCorrison J."/>
            <person name="Torralba M."/>
            <person name="Gillis M."/>
            <person name="Haft D.H."/>
            <person name="Methe B."/>
            <person name="Sutton G."/>
            <person name="Nelson K.E."/>
        </authorList>
    </citation>
    <scope>NUCLEOTIDE SEQUENCE [LARGE SCALE GENOMIC DNA]</scope>
    <source>
        <strain evidence="2 3">F0195</strain>
    </source>
</reference>
<dbReference type="PATRIC" id="fig|1125712.3.peg.1191"/>
<organism evidence="2 3">
    <name type="scientific">Olsenella profusa F0195</name>
    <dbReference type="NCBI Taxonomy" id="1125712"/>
    <lineage>
        <taxon>Bacteria</taxon>
        <taxon>Bacillati</taxon>
        <taxon>Actinomycetota</taxon>
        <taxon>Coriobacteriia</taxon>
        <taxon>Coriobacteriales</taxon>
        <taxon>Atopobiaceae</taxon>
        <taxon>Olsenella</taxon>
    </lineage>
</organism>
<feature type="transmembrane region" description="Helical" evidence="1">
    <location>
        <begin position="63"/>
        <end position="84"/>
    </location>
</feature>
<dbReference type="EMBL" id="AWEZ01000045">
    <property type="protein sequence ID" value="ERL08347.1"/>
    <property type="molecule type" value="Genomic_DNA"/>
</dbReference>
<dbReference type="Proteomes" id="UP000016638">
    <property type="component" value="Unassembled WGS sequence"/>
</dbReference>
<keyword evidence="1" id="KW-0472">Membrane</keyword>
<accession>U2UZ13</accession>
<name>U2UZ13_9ACTN</name>
<protein>
    <submittedName>
        <fullName evidence="2">Uncharacterized protein</fullName>
    </submittedName>
</protein>
<feature type="transmembrane region" description="Helical" evidence="1">
    <location>
        <begin position="32"/>
        <end position="51"/>
    </location>
</feature>
<comment type="caution">
    <text evidence="2">The sequence shown here is derived from an EMBL/GenBank/DDBJ whole genome shotgun (WGS) entry which is preliminary data.</text>
</comment>
<keyword evidence="3" id="KW-1185">Reference proteome</keyword>
<keyword evidence="1" id="KW-1133">Transmembrane helix</keyword>
<sequence length="124" mass="13775">MLLLTIVLYAVVWVLALVRFWQLTPAGGVLRWALTYLYGLMTVAGFSASAAMGSQHVWGPRRWLVVPLAGLLEMVLVLFTLALYHGVDIEVATLPLYWYLLLGMFVSLLGMLGGLLLTHTRREG</sequence>